<dbReference type="RefSeq" id="YP_010064003.1">
    <property type="nucleotide sequence ID" value="NC_054812.1"/>
</dbReference>
<evidence type="ECO:0000313" key="2">
    <source>
        <dbReference type="Proteomes" id="UP000225285"/>
    </source>
</evidence>
<accession>A0A249XTN6</accession>
<dbReference type="EMBL" id="MF472896">
    <property type="protein sequence ID" value="ASZ75349.1"/>
    <property type="molecule type" value="Genomic_DNA"/>
</dbReference>
<sequence length="84" mass="9243">MATILVPDPATMGRQFYLESEDFPDASTQDGQDTISAAIAALNPEPAYTLVQVITAESVEVDTASYPVRVEHVYYTLQDWFASL</sequence>
<proteinExistence type="predicted"/>
<dbReference type="GeneID" id="64947819"/>
<organism evidence="1 2">
    <name type="scientific">Mycobacterium phage JoshKayV</name>
    <dbReference type="NCBI Taxonomy" id="2024294"/>
    <lineage>
        <taxon>Viruses</taxon>
        <taxon>Duplodnaviria</taxon>
        <taxon>Heunggongvirae</taxon>
        <taxon>Uroviricota</taxon>
        <taxon>Caudoviricetes</taxon>
        <taxon>Turbidovirus</taxon>
        <taxon>Turbidovirus joshkayV</taxon>
    </lineage>
</organism>
<protein>
    <submittedName>
        <fullName evidence="1">Uncharacterized protein</fullName>
    </submittedName>
</protein>
<evidence type="ECO:0000313" key="1">
    <source>
        <dbReference type="EMBL" id="ASZ75349.1"/>
    </source>
</evidence>
<keyword evidence="2" id="KW-1185">Reference proteome</keyword>
<dbReference type="KEGG" id="vg:64947819"/>
<dbReference type="Proteomes" id="UP000225285">
    <property type="component" value="Segment"/>
</dbReference>
<reference evidence="1 2" key="1">
    <citation type="submission" date="2017-07" db="EMBL/GenBank/DDBJ databases">
        <authorList>
            <person name="Thaver V."/>
            <person name="Mbili M.J."/>
            <person name="Njiva N."/>
            <person name="Ngwane S."/>
            <person name="Mbatha S."/>
            <person name="Nerwande A.T."/>
            <person name="Ramphal U."/>
            <person name="Mpangane S."/>
            <person name="Munsamy V."/>
            <person name="Guerrero Bustamante C.A."/>
            <person name="Pope W.H."/>
            <person name="Russell D.A."/>
            <person name="Garlena R.A."/>
            <person name="Larsen M.H."/>
            <person name="Jacobs-Sera D."/>
            <person name="Hatfull G.F."/>
        </authorList>
    </citation>
    <scope>NUCLEOTIDE SEQUENCE [LARGE SCALE GENOMIC DNA]</scope>
</reference>
<name>A0A249XTN6_9CAUD</name>
<gene>
    <name evidence="1" type="primary">8</name>
    <name evidence="1" type="ORF">PBI_JOSHKAYV_8</name>
</gene>